<dbReference type="AlphaFoldDB" id="A0AAV9PJQ9"/>
<name>A0AAV9PJQ9_9PEZI</name>
<keyword evidence="4" id="KW-1185">Reference proteome</keyword>
<evidence type="ECO:0000259" key="2">
    <source>
        <dbReference type="Pfam" id="PF00248"/>
    </source>
</evidence>
<organism evidence="3 4">
    <name type="scientific">Saxophila tyrrhenica</name>
    <dbReference type="NCBI Taxonomy" id="1690608"/>
    <lineage>
        <taxon>Eukaryota</taxon>
        <taxon>Fungi</taxon>
        <taxon>Dikarya</taxon>
        <taxon>Ascomycota</taxon>
        <taxon>Pezizomycotina</taxon>
        <taxon>Dothideomycetes</taxon>
        <taxon>Dothideomycetidae</taxon>
        <taxon>Mycosphaerellales</taxon>
        <taxon>Extremaceae</taxon>
        <taxon>Saxophila</taxon>
    </lineage>
</organism>
<dbReference type="PANTHER" id="PTHR43364:SF4">
    <property type="entry name" value="NAD(P)-LINKED OXIDOREDUCTASE SUPERFAMILY PROTEIN"/>
    <property type="match status" value="1"/>
</dbReference>
<accession>A0AAV9PJQ9</accession>
<feature type="domain" description="NADP-dependent oxidoreductase" evidence="2">
    <location>
        <begin position="9"/>
        <end position="325"/>
    </location>
</feature>
<dbReference type="InterPro" id="IPR050523">
    <property type="entry name" value="AKR_Detox_Biosynth"/>
</dbReference>
<keyword evidence="1" id="KW-0560">Oxidoreductase</keyword>
<protein>
    <recommendedName>
        <fullName evidence="2">NADP-dependent oxidoreductase domain-containing protein</fullName>
    </recommendedName>
</protein>
<dbReference type="Pfam" id="PF00248">
    <property type="entry name" value="Aldo_ket_red"/>
    <property type="match status" value="1"/>
</dbReference>
<dbReference type="SUPFAM" id="SSF51430">
    <property type="entry name" value="NAD(P)-linked oxidoreductase"/>
    <property type="match status" value="1"/>
</dbReference>
<reference evidence="3 4" key="1">
    <citation type="submission" date="2023-08" db="EMBL/GenBank/DDBJ databases">
        <title>Black Yeasts Isolated from many extreme environments.</title>
        <authorList>
            <person name="Coleine C."/>
            <person name="Stajich J.E."/>
            <person name="Selbmann L."/>
        </authorList>
    </citation>
    <scope>NUCLEOTIDE SEQUENCE [LARGE SCALE GENOMIC DNA]</scope>
    <source>
        <strain evidence="3 4">CCFEE 5935</strain>
    </source>
</reference>
<dbReference type="GeneID" id="89922656"/>
<dbReference type="EMBL" id="JAVRRT010000002">
    <property type="protein sequence ID" value="KAK5174228.1"/>
    <property type="molecule type" value="Genomic_DNA"/>
</dbReference>
<evidence type="ECO:0000313" key="3">
    <source>
        <dbReference type="EMBL" id="KAK5174228.1"/>
    </source>
</evidence>
<evidence type="ECO:0000256" key="1">
    <source>
        <dbReference type="ARBA" id="ARBA00023002"/>
    </source>
</evidence>
<dbReference type="InterPro" id="IPR036812">
    <property type="entry name" value="NAD(P)_OxRdtase_dom_sf"/>
</dbReference>
<proteinExistence type="predicted"/>
<dbReference type="PROSITE" id="PS00062">
    <property type="entry name" value="ALDOKETO_REDUCTASE_2"/>
    <property type="match status" value="1"/>
</dbReference>
<dbReference type="Proteomes" id="UP001337655">
    <property type="component" value="Unassembled WGS sequence"/>
</dbReference>
<comment type="caution">
    <text evidence="3">The sequence shown here is derived from an EMBL/GenBank/DDBJ whole genome shotgun (WGS) entry which is preliminary data.</text>
</comment>
<dbReference type="GO" id="GO:0016491">
    <property type="term" value="F:oxidoreductase activity"/>
    <property type="evidence" value="ECO:0007669"/>
    <property type="project" value="UniProtKB-KW"/>
</dbReference>
<dbReference type="PANTHER" id="PTHR43364">
    <property type="entry name" value="NADH-SPECIFIC METHYLGLYOXAL REDUCTASE-RELATED"/>
    <property type="match status" value="1"/>
</dbReference>
<gene>
    <name evidence="3" type="ORF">LTR77_001308</name>
</gene>
<dbReference type="Gene3D" id="3.20.20.100">
    <property type="entry name" value="NADP-dependent oxidoreductase domain"/>
    <property type="match status" value="1"/>
</dbReference>
<sequence length="339" mass="39207">MASKSAVEVVFGAMTFGHAGGQQSRVNDLNTAGEILDIFTKHGHKEIDTARAYGEGTSESMLGDLDWQKRGLVMETKLHVTKGREVPAGWDPNICHQPQPLRENLMKSLKELKTDKIDMYYLHQPDRFTPFEVTMKAVNDLYNEGYFKRLGISNYQAWEVAKICEICRSNGWKQPDVYQGVYNALHRSVEPELFTCLRHYGMAFYAYNPLAGGYLTSRYHREDKDNEIETGARFDPNRWQGKMYRARYWRDEYFDALDLLRPVAKKHSLTEGECAIRWMNHHSMLKREHKDAIIIGASSTKHMEENMLDFEKGPLPDDVVEALDQGWEGCKGISIRYWH</sequence>
<dbReference type="RefSeq" id="XP_064662897.1">
    <property type="nucleotide sequence ID" value="XM_064798570.1"/>
</dbReference>
<dbReference type="InterPro" id="IPR018170">
    <property type="entry name" value="Aldo/ket_reductase_CS"/>
</dbReference>
<dbReference type="InterPro" id="IPR023210">
    <property type="entry name" value="NADP_OxRdtase_dom"/>
</dbReference>
<evidence type="ECO:0000313" key="4">
    <source>
        <dbReference type="Proteomes" id="UP001337655"/>
    </source>
</evidence>
<dbReference type="CDD" id="cd19075">
    <property type="entry name" value="AKR_AKR7A1-5"/>
    <property type="match status" value="1"/>
</dbReference>